<protein>
    <recommendedName>
        <fullName evidence="2">Antirestriction protein</fullName>
    </recommendedName>
</protein>
<sequence>MTIRDYIKDNCHIPYEAVIAYYEYDTSVSGIDIDFEYDEKEAGGFEAMEIDIQKELADKLIDKAESVYQCDEASFEDMVNDHYIDSYIGDGADPKGIYRFFDYDKFREHLFVDGFFEHNGYWFIGH</sequence>
<organism evidence="1">
    <name type="scientific">Ackermannviridae sp</name>
    <dbReference type="NCBI Taxonomy" id="2831612"/>
    <lineage>
        <taxon>Viruses</taxon>
        <taxon>Duplodnaviria</taxon>
        <taxon>Heunggongvirae</taxon>
        <taxon>Uroviricota</taxon>
        <taxon>Caudoviricetes</taxon>
        <taxon>Pantevenvirales</taxon>
        <taxon>Ackermannviridae</taxon>
    </lineage>
</organism>
<evidence type="ECO:0000313" key="1">
    <source>
        <dbReference type="EMBL" id="DAG98014.1"/>
    </source>
</evidence>
<accession>A0A8S5VU31</accession>
<proteinExistence type="predicted"/>
<evidence type="ECO:0008006" key="2">
    <source>
        <dbReference type="Google" id="ProtNLM"/>
    </source>
</evidence>
<dbReference type="EMBL" id="BK035393">
    <property type="protein sequence ID" value="DAG98014.1"/>
    <property type="molecule type" value="Genomic_DNA"/>
</dbReference>
<reference evidence="1" key="1">
    <citation type="journal article" date="2021" name="Proc. Natl. Acad. Sci. U.S.A.">
        <title>A Catalog of Tens of Thousands of Viruses from Human Metagenomes Reveals Hidden Associations with Chronic Diseases.</title>
        <authorList>
            <person name="Tisza M.J."/>
            <person name="Buck C.B."/>
        </authorList>
    </citation>
    <scope>NUCLEOTIDE SEQUENCE</scope>
    <source>
        <strain evidence="1">CtASH1</strain>
    </source>
</reference>
<name>A0A8S5VU31_9CAUD</name>